<dbReference type="RefSeq" id="XP_024868454.1">
    <property type="nucleotide sequence ID" value="XM_025012686.1"/>
</dbReference>
<evidence type="ECO:0000313" key="3">
    <source>
        <dbReference type="RefSeq" id="XP_024868454.1"/>
    </source>
</evidence>
<keyword evidence="2" id="KW-1185">Reference proteome</keyword>
<proteinExistence type="predicted"/>
<dbReference type="Proteomes" id="UP000504618">
    <property type="component" value="Unplaced"/>
</dbReference>
<sequence>MLSDAECSFSNDSLDDCTLQNESSQKDSSTVTSEFSSTKTLMNIDDDTRLSLDEGETPSKGYFLSKRYSDSMETDRENSTAIQYSWQVDGSHKEQTSTIFDSGRQLQEKMQDKEPIEHKYSSYITLLKNKRSALVKFVLNNEVKHDFAIEKTHVMSSLGTEPKIEPKHISTSISSTQNAIKHEEYKQAEVKISNVSKQLSPIRTEDTKYTVQKTMIGKPLATIESFSLSLKDTFKKASDNSIFNEKFSMDVSTECRKKKIVLDFGEFPPSKSERKIYEYFHSIDKKTNSPENQKSPFCLSLIEERTEMPSTHNKKKLNTKIFKTIPEKFAVKPIHDCKRKYHTYPKSKIPVSKYSKEKQLEDYTMNPRIFPLEPREIDLESFQQLHTADSQEELQEFLLLESQCSGNFELADNISTYSEYSIEDERGTMSDY</sequence>
<dbReference type="AlphaFoldDB" id="A0A6J1PG06"/>
<accession>A0A6J1PG06</accession>
<evidence type="ECO:0000313" key="2">
    <source>
        <dbReference type="Proteomes" id="UP000504618"/>
    </source>
</evidence>
<protein>
    <submittedName>
        <fullName evidence="3">Uncharacterized protein LOC112452461</fullName>
    </submittedName>
</protein>
<evidence type="ECO:0000256" key="1">
    <source>
        <dbReference type="SAM" id="MobiDB-lite"/>
    </source>
</evidence>
<dbReference type="GeneID" id="112452461"/>
<dbReference type="OrthoDB" id="2152335at2759"/>
<name>A0A6J1PG06_9HYME</name>
<feature type="region of interest" description="Disordered" evidence="1">
    <location>
        <begin position="1"/>
        <end position="38"/>
    </location>
</feature>
<reference evidence="3" key="1">
    <citation type="submission" date="2025-08" db="UniProtKB">
        <authorList>
            <consortium name="RefSeq"/>
        </authorList>
    </citation>
    <scope>IDENTIFICATION</scope>
    <source>
        <tissue evidence="3">Whole body</tissue>
    </source>
</reference>
<gene>
    <name evidence="3" type="primary">LOC112452461</name>
</gene>
<feature type="compositionally biased region" description="Polar residues" evidence="1">
    <location>
        <begin position="8"/>
        <end position="38"/>
    </location>
</feature>
<organism evidence="2 3">
    <name type="scientific">Temnothorax curvispinosus</name>
    <dbReference type="NCBI Taxonomy" id="300111"/>
    <lineage>
        <taxon>Eukaryota</taxon>
        <taxon>Metazoa</taxon>
        <taxon>Ecdysozoa</taxon>
        <taxon>Arthropoda</taxon>
        <taxon>Hexapoda</taxon>
        <taxon>Insecta</taxon>
        <taxon>Pterygota</taxon>
        <taxon>Neoptera</taxon>
        <taxon>Endopterygota</taxon>
        <taxon>Hymenoptera</taxon>
        <taxon>Apocrita</taxon>
        <taxon>Aculeata</taxon>
        <taxon>Formicoidea</taxon>
        <taxon>Formicidae</taxon>
        <taxon>Myrmicinae</taxon>
        <taxon>Temnothorax</taxon>
    </lineage>
</organism>